<dbReference type="Pfam" id="PF00035">
    <property type="entry name" value="dsrm"/>
    <property type="match status" value="1"/>
</dbReference>
<dbReference type="PROSITE" id="PS51827">
    <property type="entry name" value="XTBD"/>
    <property type="match status" value="1"/>
</dbReference>
<feature type="domain" description="XRN2-binding (XTBD)" evidence="6">
    <location>
        <begin position="30"/>
        <end position="115"/>
    </location>
</feature>
<accession>A0A4Y2BE54</accession>
<name>A0A4Y2BE54_ARAVE</name>
<reference evidence="7 8" key="1">
    <citation type="journal article" date="2019" name="Sci. Rep.">
        <title>Orb-weaving spider Araneus ventricosus genome elucidates the spidroin gene catalogue.</title>
        <authorList>
            <person name="Kono N."/>
            <person name="Nakamura H."/>
            <person name="Ohtoshi R."/>
            <person name="Moran D.A.P."/>
            <person name="Shinohara A."/>
            <person name="Yoshida Y."/>
            <person name="Fujiwara M."/>
            <person name="Mori M."/>
            <person name="Tomita M."/>
            <person name="Arakawa K."/>
        </authorList>
    </citation>
    <scope>NUCLEOTIDE SEQUENCE [LARGE SCALE GENOMIC DNA]</scope>
</reference>
<feature type="domain" description="DRBM" evidence="3">
    <location>
        <begin position="597"/>
        <end position="668"/>
    </location>
</feature>
<feature type="region of interest" description="Disordered" evidence="2">
    <location>
        <begin position="172"/>
        <end position="199"/>
    </location>
</feature>
<dbReference type="SMART" id="SM00443">
    <property type="entry name" value="G_patch"/>
    <property type="match status" value="1"/>
</dbReference>
<dbReference type="PANTHER" id="PTHR48430">
    <property type="entry name" value="PARTNER OF XRN-2 PROTEIN 1"/>
    <property type="match status" value="1"/>
</dbReference>
<dbReference type="Gene3D" id="3.30.160.20">
    <property type="match status" value="1"/>
</dbReference>
<feature type="region of interest" description="Disordered" evidence="2">
    <location>
        <begin position="523"/>
        <end position="565"/>
    </location>
</feature>
<proteinExistence type="predicted"/>
<dbReference type="InterPro" id="IPR001374">
    <property type="entry name" value="R3H_dom"/>
</dbReference>
<dbReference type="AlphaFoldDB" id="A0A4Y2BE54"/>
<dbReference type="GO" id="GO:0003723">
    <property type="term" value="F:RNA binding"/>
    <property type="evidence" value="ECO:0007669"/>
    <property type="project" value="UniProtKB-UniRule"/>
</dbReference>
<dbReference type="InterPro" id="IPR000467">
    <property type="entry name" value="G_patch_dom"/>
</dbReference>
<feature type="compositionally biased region" description="Basic and acidic residues" evidence="2">
    <location>
        <begin position="523"/>
        <end position="532"/>
    </location>
</feature>
<dbReference type="PANTHER" id="PTHR48430:SF1">
    <property type="entry name" value="PARTNER OF XRN-2 PROTEIN 1"/>
    <property type="match status" value="1"/>
</dbReference>
<evidence type="ECO:0000313" key="7">
    <source>
        <dbReference type="EMBL" id="GBL89576.1"/>
    </source>
</evidence>
<sequence length="789" mass="89048">MDEFSAVFPYISVLGLRNTGSKISGAMANFEEYRQPWETGPHWELKREFMEKYQNDYPLDRLLCLAQAYSNIELLHCSYPEPVVREVYQLSCQLQGCKRFREAEADLERRKKEKLEMQPRKAGKRSLSDETSSKSFKFIKFCSPQEASNQSKSSNEYDKNSNDFIQCDARASTNDSRTSVDSEDLNKNSISADADTNGSALSSNDNVIFSLSRSPDFGLIQKIAAAIPKKSTTPLESIETAIEMSGLENAVKYVFMHDNTSVICCQFYVGSALIATGRDATEKTAKERAVQYGVEILTNLSNLPCRTLEDVKKELENWKKATNSGVLWSEMLSSDFKSKSKILKSQLSEMEKNPVYADLYLILGIVEKFLDEKYTQNKNVPVIRKIMEAAAKLKCASQVHFFHFGEDPDTLLHLRAFHCDFIIKNIFICQSKASSKKKAKVDASEQGLKLLTNFFENCELEKQQNVQDQVQSLGINFECSQHFVMDTSTNENINNSLPKGSCSSSDREYFTNSKKDEFNQLHPKESRTEKYLKSPVADNLPQTHIKTSVPSSECDSQSSSGSKSKPKLFRINHRLLTNSRNRQLIVFDSSDTICQNFPSTILNVTATRCKKELQHTIEEIPMDGSRNCPKMFRCVITLDGEEIGKSRGFTEKEAKSIAAENALHFLQNCVYTIKVKNEIEDSFVISRSHVLNAENPSSVLSESNVGCKMLKMMGWTGGGIGKTSGITEPIVANDHRFGQGLGFSNNKAQEKSFRQKIEALLKDYSQSNTTSDLIFSTEFSKEERKEIHK</sequence>
<feature type="compositionally biased region" description="Low complexity" evidence="2">
    <location>
        <begin position="548"/>
        <end position="563"/>
    </location>
</feature>
<evidence type="ECO:0000259" key="6">
    <source>
        <dbReference type="PROSITE" id="PS51827"/>
    </source>
</evidence>
<dbReference type="Proteomes" id="UP000499080">
    <property type="component" value="Unassembled WGS sequence"/>
</dbReference>
<dbReference type="InterPro" id="IPR021859">
    <property type="entry name" value="XTBD"/>
</dbReference>
<keyword evidence="1" id="KW-0694">RNA-binding</keyword>
<dbReference type="PROSITE" id="PS50137">
    <property type="entry name" value="DS_RBD"/>
    <property type="match status" value="1"/>
</dbReference>
<dbReference type="EMBL" id="BGPR01000065">
    <property type="protein sequence ID" value="GBL89576.1"/>
    <property type="molecule type" value="Genomic_DNA"/>
</dbReference>
<keyword evidence="8" id="KW-1185">Reference proteome</keyword>
<evidence type="ECO:0008006" key="9">
    <source>
        <dbReference type="Google" id="ProtNLM"/>
    </source>
</evidence>
<evidence type="ECO:0000259" key="4">
    <source>
        <dbReference type="PROSITE" id="PS50174"/>
    </source>
</evidence>
<dbReference type="PROSITE" id="PS50174">
    <property type="entry name" value="G_PATCH"/>
    <property type="match status" value="1"/>
</dbReference>
<dbReference type="InterPro" id="IPR036867">
    <property type="entry name" value="R3H_dom_sf"/>
</dbReference>
<organism evidence="7 8">
    <name type="scientific">Araneus ventricosus</name>
    <name type="common">Orbweaver spider</name>
    <name type="synonym">Epeira ventricosa</name>
    <dbReference type="NCBI Taxonomy" id="182803"/>
    <lineage>
        <taxon>Eukaryota</taxon>
        <taxon>Metazoa</taxon>
        <taxon>Ecdysozoa</taxon>
        <taxon>Arthropoda</taxon>
        <taxon>Chelicerata</taxon>
        <taxon>Arachnida</taxon>
        <taxon>Araneae</taxon>
        <taxon>Araneomorphae</taxon>
        <taxon>Entelegynae</taxon>
        <taxon>Araneoidea</taxon>
        <taxon>Araneidae</taxon>
        <taxon>Araneus</taxon>
    </lineage>
</organism>
<protein>
    <recommendedName>
        <fullName evidence="9">NF-kappa-B-repressing factor</fullName>
    </recommendedName>
</protein>
<evidence type="ECO:0000256" key="2">
    <source>
        <dbReference type="SAM" id="MobiDB-lite"/>
    </source>
</evidence>
<evidence type="ECO:0000259" key="5">
    <source>
        <dbReference type="PROSITE" id="PS51061"/>
    </source>
</evidence>
<dbReference type="Pfam" id="PF01585">
    <property type="entry name" value="G-patch"/>
    <property type="match status" value="1"/>
</dbReference>
<evidence type="ECO:0000256" key="1">
    <source>
        <dbReference type="PROSITE-ProRule" id="PRU00266"/>
    </source>
</evidence>
<evidence type="ECO:0000259" key="3">
    <source>
        <dbReference type="PROSITE" id="PS50137"/>
    </source>
</evidence>
<feature type="compositionally biased region" description="Polar residues" evidence="2">
    <location>
        <begin position="187"/>
        <end position="199"/>
    </location>
</feature>
<dbReference type="OrthoDB" id="2359216at2759"/>
<evidence type="ECO:0000313" key="8">
    <source>
        <dbReference type="Proteomes" id="UP000499080"/>
    </source>
</evidence>
<feature type="region of interest" description="Disordered" evidence="2">
    <location>
        <begin position="108"/>
        <end position="129"/>
    </location>
</feature>
<dbReference type="Gene3D" id="3.30.1370.50">
    <property type="entry name" value="R3H-like domain"/>
    <property type="match status" value="1"/>
</dbReference>
<gene>
    <name evidence="7" type="ORF">AVEN_87903_2</name>
</gene>
<dbReference type="PROSITE" id="PS51061">
    <property type="entry name" value="R3H"/>
    <property type="match status" value="1"/>
</dbReference>
<feature type="domain" description="G-patch" evidence="4">
    <location>
        <begin position="702"/>
        <end position="746"/>
    </location>
</feature>
<comment type="caution">
    <text evidence="7">The sequence shown here is derived from an EMBL/GenBank/DDBJ whole genome shotgun (WGS) entry which is preliminary data.</text>
</comment>
<dbReference type="SUPFAM" id="SSF54768">
    <property type="entry name" value="dsRNA-binding domain-like"/>
    <property type="match status" value="2"/>
</dbReference>
<feature type="domain" description="R3H" evidence="5">
    <location>
        <begin position="751"/>
        <end position="789"/>
    </location>
</feature>
<dbReference type="Pfam" id="PF11952">
    <property type="entry name" value="XTBD"/>
    <property type="match status" value="1"/>
</dbReference>
<feature type="compositionally biased region" description="Basic and acidic residues" evidence="2">
    <location>
        <begin position="108"/>
        <end position="119"/>
    </location>
</feature>
<dbReference type="InterPro" id="IPR014720">
    <property type="entry name" value="dsRBD_dom"/>
</dbReference>